<dbReference type="RefSeq" id="WP_249315406.1">
    <property type="nucleotide sequence ID" value="NZ_JACRSR010000001.1"/>
</dbReference>
<dbReference type="InterPro" id="IPR050922">
    <property type="entry name" value="LytR/CpsA/Psr_CW_biosynth"/>
</dbReference>
<dbReference type="Pfam" id="PF03816">
    <property type="entry name" value="LytR_cpsA_psr"/>
    <property type="match status" value="1"/>
</dbReference>
<name>A0A926D4I7_9FIRM</name>
<sequence>MRRHTLMRVLGGILAVLVLACAGLFYYVYKIVGDRHVEYSSEENQAIVSSISEEAKAKTGGVKNFAVFGVDTRGTTYENTRSDVVMIVSVDEANGKMTLTSVPRDCYVEIPGHGLDKMTHAYAYGGAALAIQTLNRNFDLNITEYVTMNFWAVESIIDSIGGVEVNVKDYEVKELNVTISELNSKAPSTSVQSVAGISGAGQQTLNGRQAVAYMRIRMVGNGDYERMERQRTVMIQAFNEVKNLGVTKLASVAEKCLPNVQTSLSFTEILSMGKSALAGMKNIEQSQLPLTDDGSGKMINKVWYFVPKDLTGSVEKWHSEIYGTPYTASKTVKNIASQY</sequence>
<keyword evidence="5" id="KW-1185">Reference proteome</keyword>
<dbReference type="Proteomes" id="UP000623172">
    <property type="component" value="Unassembled WGS sequence"/>
</dbReference>
<comment type="caution">
    <text evidence="4">The sequence shown here is derived from an EMBL/GenBank/DDBJ whole genome shotgun (WGS) entry which is preliminary data.</text>
</comment>
<reference evidence="4" key="1">
    <citation type="submission" date="2020-08" db="EMBL/GenBank/DDBJ databases">
        <title>Genome public.</title>
        <authorList>
            <person name="Liu C."/>
            <person name="Sun Q."/>
        </authorList>
    </citation>
    <scope>NUCLEOTIDE SEQUENCE</scope>
    <source>
        <strain evidence="4">NSJ-53</strain>
    </source>
</reference>
<evidence type="ECO:0000313" key="5">
    <source>
        <dbReference type="Proteomes" id="UP000623172"/>
    </source>
</evidence>
<organism evidence="4 5">
    <name type="scientific">Gehongia tenuis</name>
    <dbReference type="NCBI Taxonomy" id="2763655"/>
    <lineage>
        <taxon>Bacteria</taxon>
        <taxon>Bacillati</taxon>
        <taxon>Bacillota</taxon>
        <taxon>Clostridia</taxon>
        <taxon>Christensenellales</taxon>
        <taxon>Christensenellaceae</taxon>
        <taxon>Gehongia</taxon>
    </lineage>
</organism>
<keyword evidence="2" id="KW-0812">Transmembrane</keyword>
<evidence type="ECO:0000256" key="1">
    <source>
        <dbReference type="ARBA" id="ARBA00006068"/>
    </source>
</evidence>
<evidence type="ECO:0000256" key="2">
    <source>
        <dbReference type="SAM" id="Phobius"/>
    </source>
</evidence>
<feature type="domain" description="Cell envelope-related transcriptional attenuator" evidence="3">
    <location>
        <begin position="81"/>
        <end position="242"/>
    </location>
</feature>
<dbReference type="PROSITE" id="PS51257">
    <property type="entry name" value="PROKAR_LIPOPROTEIN"/>
    <property type="match status" value="1"/>
</dbReference>
<dbReference type="PANTHER" id="PTHR33392:SF6">
    <property type="entry name" value="POLYISOPRENYL-TEICHOIC ACID--PEPTIDOGLYCAN TEICHOIC ACID TRANSFERASE TAGU"/>
    <property type="match status" value="1"/>
</dbReference>
<accession>A0A926D4I7</accession>
<dbReference type="PANTHER" id="PTHR33392">
    <property type="entry name" value="POLYISOPRENYL-TEICHOIC ACID--PEPTIDOGLYCAN TEICHOIC ACID TRANSFERASE TAGU"/>
    <property type="match status" value="1"/>
</dbReference>
<dbReference type="Gene3D" id="3.40.630.190">
    <property type="entry name" value="LCP protein"/>
    <property type="match status" value="1"/>
</dbReference>
<evidence type="ECO:0000259" key="3">
    <source>
        <dbReference type="Pfam" id="PF03816"/>
    </source>
</evidence>
<feature type="transmembrane region" description="Helical" evidence="2">
    <location>
        <begin position="9"/>
        <end position="29"/>
    </location>
</feature>
<dbReference type="InterPro" id="IPR004474">
    <property type="entry name" value="LytR_CpsA_psr"/>
</dbReference>
<dbReference type="AlphaFoldDB" id="A0A926D4I7"/>
<comment type="similarity">
    <text evidence="1">Belongs to the LytR/CpsA/Psr (LCP) family.</text>
</comment>
<keyword evidence="2" id="KW-1133">Transmembrane helix</keyword>
<dbReference type="NCBIfam" id="TIGR00350">
    <property type="entry name" value="lytR_cpsA_psr"/>
    <property type="match status" value="1"/>
</dbReference>
<evidence type="ECO:0000313" key="4">
    <source>
        <dbReference type="EMBL" id="MBC8531207.1"/>
    </source>
</evidence>
<gene>
    <name evidence="4" type="ORF">H8696_05010</name>
</gene>
<protein>
    <submittedName>
        <fullName evidence="4">LCP family protein</fullName>
    </submittedName>
</protein>
<keyword evidence="2" id="KW-0472">Membrane</keyword>
<dbReference type="EMBL" id="JACRSR010000001">
    <property type="protein sequence ID" value="MBC8531207.1"/>
    <property type="molecule type" value="Genomic_DNA"/>
</dbReference>
<proteinExistence type="inferred from homology"/>